<keyword evidence="5 7" id="KW-1133">Transmembrane helix</keyword>
<dbReference type="RefSeq" id="WP_077846792.1">
    <property type="nucleotide sequence ID" value="NZ_LZZM01000099.1"/>
</dbReference>
<dbReference type="EMBL" id="LZZM01000099">
    <property type="protein sequence ID" value="OOM79667.1"/>
    <property type="molecule type" value="Genomic_DNA"/>
</dbReference>
<evidence type="ECO:0000259" key="8">
    <source>
        <dbReference type="Pfam" id="PF02492"/>
    </source>
</evidence>
<comment type="similarity">
    <text evidence="2">Belongs to the UPF0718 family.</text>
</comment>
<keyword evidence="6 7" id="KW-0472">Membrane</keyword>
<dbReference type="PANTHER" id="PTHR34184">
    <property type="entry name" value="UPF0718 PROTEIN YCGR"/>
    <property type="match status" value="1"/>
</dbReference>
<evidence type="ECO:0000256" key="3">
    <source>
        <dbReference type="ARBA" id="ARBA00022475"/>
    </source>
</evidence>
<dbReference type="Gene3D" id="3.40.50.300">
    <property type="entry name" value="P-loop containing nucleotide triphosphate hydrolases"/>
    <property type="match status" value="1"/>
</dbReference>
<evidence type="ECO:0000256" key="4">
    <source>
        <dbReference type="ARBA" id="ARBA00022692"/>
    </source>
</evidence>
<feature type="transmembrane region" description="Helical" evidence="7">
    <location>
        <begin position="245"/>
        <end position="271"/>
    </location>
</feature>
<feature type="transmembrane region" description="Helical" evidence="7">
    <location>
        <begin position="425"/>
        <end position="443"/>
    </location>
</feature>
<sequence>MNIKVEIVIGFLSSGKTSFINFMLQGEELRNEIIVVIQDEFGQCEIDFDLNNQKQQSSIIVIKNDYGNEIDADYIKKIISKYIPNRIFIEVNGMKNSTNIINIFNEKSVKKICKIDDIISIIDVIKFPMYLRNMKNIVNTHIFNSDTIILTNINELEKKEFSRIQKQIKNINETANMLKYTSTLNNDGSKEEEYVAIEKHNLFVFKTLLYITLSIFIFTCLITLTTLNINIYSEYLDKFKKFYNVFISMLIQGVPFILIGSFVSAIIQICISKDKLIKIFPKNIFLSCIIAAFAGLFFPICDCGTIPIVRALTKKKVPIAAGVTFMLAAPIVNPIAIISTIYAFQGMKSVVIYRIFAGIIIASSVGLIMQFSTKKDEDILKSNEDIAECNCGFCDDNYEEDKSKLEKVKAVFIHTGDEFFNIGKFMIIGTFLSSIFQTTVSLNNMYIPNDNRSSLLIMIGLAFLFSVCSTSDAFIAKGFLKQFSINSVMGFLVVGPMLDVKNTIMLFGSFKKKFVLKLIFIILAVSFGVLINFKLA</sequence>
<keyword evidence="3" id="KW-1003">Cell membrane</keyword>
<name>A0A1S8TPH5_9CLOT</name>
<keyword evidence="10" id="KW-1185">Reference proteome</keyword>
<dbReference type="OrthoDB" id="9810876at2"/>
<dbReference type="STRING" id="29367.CLPUN_16170"/>
<accession>A0A1S8TPH5</accession>
<dbReference type="Pfam" id="PF03773">
    <property type="entry name" value="ArsP_1"/>
    <property type="match status" value="1"/>
</dbReference>
<evidence type="ECO:0000256" key="6">
    <source>
        <dbReference type="ARBA" id="ARBA00023136"/>
    </source>
</evidence>
<dbReference type="InterPro" id="IPR005524">
    <property type="entry name" value="DUF318"/>
</dbReference>
<evidence type="ECO:0000256" key="2">
    <source>
        <dbReference type="ARBA" id="ARBA00006386"/>
    </source>
</evidence>
<dbReference type="Proteomes" id="UP000190890">
    <property type="component" value="Unassembled WGS sequence"/>
</dbReference>
<dbReference type="InterPro" id="IPR036259">
    <property type="entry name" value="MFS_trans_sf"/>
</dbReference>
<dbReference type="InterPro" id="IPR027417">
    <property type="entry name" value="P-loop_NTPase"/>
</dbReference>
<dbReference type="SUPFAM" id="SSF103473">
    <property type="entry name" value="MFS general substrate transporter"/>
    <property type="match status" value="1"/>
</dbReference>
<dbReference type="PANTHER" id="PTHR34184:SF4">
    <property type="entry name" value="UPF0718 PROTEIN YCGR"/>
    <property type="match status" value="1"/>
</dbReference>
<feature type="transmembrane region" description="Helical" evidence="7">
    <location>
        <begin position="208"/>
        <end position="233"/>
    </location>
</feature>
<evidence type="ECO:0000313" key="9">
    <source>
        <dbReference type="EMBL" id="OOM79667.1"/>
    </source>
</evidence>
<feature type="transmembrane region" description="Helical" evidence="7">
    <location>
        <begin position="351"/>
        <end position="371"/>
    </location>
</feature>
<evidence type="ECO:0000313" key="10">
    <source>
        <dbReference type="Proteomes" id="UP000190890"/>
    </source>
</evidence>
<evidence type="ECO:0000256" key="1">
    <source>
        <dbReference type="ARBA" id="ARBA00004651"/>
    </source>
</evidence>
<dbReference type="SUPFAM" id="SSF52540">
    <property type="entry name" value="P-loop containing nucleoside triphosphate hydrolases"/>
    <property type="match status" value="1"/>
</dbReference>
<dbReference type="AlphaFoldDB" id="A0A1S8TPH5"/>
<organism evidence="9 10">
    <name type="scientific">Clostridium puniceum</name>
    <dbReference type="NCBI Taxonomy" id="29367"/>
    <lineage>
        <taxon>Bacteria</taxon>
        <taxon>Bacillati</taxon>
        <taxon>Bacillota</taxon>
        <taxon>Clostridia</taxon>
        <taxon>Eubacteriales</taxon>
        <taxon>Clostridiaceae</taxon>
        <taxon>Clostridium</taxon>
    </lineage>
</organism>
<dbReference type="InterPro" id="IPR003495">
    <property type="entry name" value="CobW/HypB/UreG_nucleotide-bd"/>
</dbReference>
<feature type="transmembrane region" description="Helical" evidence="7">
    <location>
        <begin position="514"/>
        <end position="533"/>
    </location>
</feature>
<feature type="transmembrane region" description="Helical" evidence="7">
    <location>
        <begin position="283"/>
        <end position="300"/>
    </location>
</feature>
<dbReference type="GO" id="GO:0005886">
    <property type="term" value="C:plasma membrane"/>
    <property type="evidence" value="ECO:0007669"/>
    <property type="project" value="UniProtKB-SubCell"/>
</dbReference>
<evidence type="ECO:0000256" key="5">
    <source>
        <dbReference type="ARBA" id="ARBA00022989"/>
    </source>
</evidence>
<feature type="domain" description="CobW/HypB/UreG nucleotide-binding" evidence="8">
    <location>
        <begin position="5"/>
        <end position="178"/>
    </location>
</feature>
<reference evidence="9 10" key="1">
    <citation type="submission" date="2016-05" db="EMBL/GenBank/DDBJ databases">
        <title>Microbial solvent formation.</title>
        <authorList>
            <person name="Poehlein A."/>
            <person name="Montoya Solano J.D."/>
            <person name="Flitsch S."/>
            <person name="Krabben P."/>
            <person name="Duerre P."/>
            <person name="Daniel R."/>
        </authorList>
    </citation>
    <scope>NUCLEOTIDE SEQUENCE [LARGE SCALE GENOMIC DNA]</scope>
    <source>
        <strain evidence="9 10">DSM 2619</strain>
    </source>
</reference>
<gene>
    <name evidence="9" type="ORF">CLPUN_16170</name>
</gene>
<comment type="subcellular location">
    <subcellularLocation>
        <location evidence="1">Cell membrane</location>
        <topology evidence="1">Multi-pass membrane protein</topology>
    </subcellularLocation>
</comment>
<feature type="transmembrane region" description="Helical" evidence="7">
    <location>
        <begin position="455"/>
        <end position="476"/>
    </location>
</feature>
<dbReference type="Pfam" id="PF02492">
    <property type="entry name" value="cobW"/>
    <property type="match status" value="1"/>
</dbReference>
<dbReference type="InterPro" id="IPR052923">
    <property type="entry name" value="UPF0718"/>
</dbReference>
<proteinExistence type="inferred from homology"/>
<evidence type="ECO:0000256" key="7">
    <source>
        <dbReference type="SAM" id="Phobius"/>
    </source>
</evidence>
<feature type="transmembrane region" description="Helical" evidence="7">
    <location>
        <begin position="320"/>
        <end position="344"/>
    </location>
</feature>
<protein>
    <submittedName>
        <fullName evidence="9">Putative two-component membrane permease complex subunit</fullName>
    </submittedName>
</protein>
<keyword evidence="4 7" id="KW-0812">Transmembrane</keyword>
<comment type="caution">
    <text evidence="9">The sequence shown here is derived from an EMBL/GenBank/DDBJ whole genome shotgun (WGS) entry which is preliminary data.</text>
</comment>